<accession>A0A939QI18</accession>
<keyword evidence="1" id="KW-1133">Transmembrane helix</keyword>
<comment type="caution">
    <text evidence="3">The sequence shown here is derived from an EMBL/GenBank/DDBJ whole genome shotgun (WGS) entry which is preliminary data.</text>
</comment>
<feature type="chain" id="PRO_5037488379" evidence="2">
    <location>
        <begin position="20"/>
        <end position="218"/>
    </location>
</feature>
<keyword evidence="1" id="KW-0472">Membrane</keyword>
<dbReference type="AlphaFoldDB" id="A0A939QI18"/>
<dbReference type="RefSeq" id="WP_208502007.1">
    <property type="nucleotide sequence ID" value="NZ_JAGFOA010000002.1"/>
</dbReference>
<keyword evidence="4" id="KW-1185">Reference proteome</keyword>
<organism evidence="3 4">
    <name type="scientific">Microbacterium stercoris</name>
    <dbReference type="NCBI Taxonomy" id="2820289"/>
    <lineage>
        <taxon>Bacteria</taxon>
        <taxon>Bacillati</taxon>
        <taxon>Actinomycetota</taxon>
        <taxon>Actinomycetes</taxon>
        <taxon>Micrococcales</taxon>
        <taxon>Microbacteriaceae</taxon>
        <taxon>Microbacterium</taxon>
    </lineage>
</organism>
<reference evidence="3" key="1">
    <citation type="submission" date="2021-03" db="EMBL/GenBank/DDBJ databases">
        <title>Microbacterium sp. nov., a novel actinobacterium isolated from cow dung.</title>
        <authorList>
            <person name="Zhang L."/>
        </authorList>
    </citation>
    <scope>NUCLEOTIDE SEQUENCE</scope>
    <source>
        <strain evidence="3">NEAU-LLB</strain>
    </source>
</reference>
<dbReference type="Proteomes" id="UP000680132">
    <property type="component" value="Unassembled WGS sequence"/>
</dbReference>
<evidence type="ECO:0000313" key="3">
    <source>
        <dbReference type="EMBL" id="MBO3663228.1"/>
    </source>
</evidence>
<evidence type="ECO:0000256" key="2">
    <source>
        <dbReference type="SAM" id="SignalP"/>
    </source>
</evidence>
<proteinExistence type="predicted"/>
<feature type="transmembrane region" description="Helical" evidence="1">
    <location>
        <begin position="192"/>
        <end position="212"/>
    </location>
</feature>
<protein>
    <submittedName>
        <fullName evidence="3">Cell wall protein</fullName>
    </submittedName>
</protein>
<sequence length="218" mass="22338">MLYGMLAGAAMALALGAPAAPATDDLYPPEQPSEPSLNATAFAECIDDAPWITYDVTLVDADDASTSRDASLVFTKGANRFEVPLGTLGADNHLEGRILWPAAEVDASGTGSDWPGWVQDAAGRWSEVGEADLGWTRQGTAITVEVNPEAVTAMTYPPSTPGCVLHPRSQTGAQPAAAQPGPTGLAATGADIAVPLLVGAALVAGGVAFATARRRPRM</sequence>
<name>A0A939QI18_9MICO</name>
<evidence type="ECO:0000313" key="4">
    <source>
        <dbReference type="Proteomes" id="UP000680132"/>
    </source>
</evidence>
<keyword evidence="1" id="KW-0812">Transmembrane</keyword>
<gene>
    <name evidence="3" type="ORF">J5V96_06855</name>
</gene>
<dbReference type="EMBL" id="JAGFOA010000002">
    <property type="protein sequence ID" value="MBO3663228.1"/>
    <property type="molecule type" value="Genomic_DNA"/>
</dbReference>
<feature type="signal peptide" evidence="2">
    <location>
        <begin position="1"/>
        <end position="19"/>
    </location>
</feature>
<keyword evidence="2" id="KW-0732">Signal</keyword>
<evidence type="ECO:0000256" key="1">
    <source>
        <dbReference type="SAM" id="Phobius"/>
    </source>
</evidence>